<keyword evidence="11 13" id="KW-0443">Lipid metabolism</keyword>
<dbReference type="Pfam" id="PF02606">
    <property type="entry name" value="LpxK"/>
    <property type="match status" value="1"/>
</dbReference>
<sequence length="336" mass="37636">MSDIPKFWRKRTLLSYLLLPLSWLYFFITKIRYRHRKIGTIDGISVIIVGNLTVGGNGKTPVVIALAKAMTNHQIKVGIISRGYGGKLISEQLLTTESSADIVGDEPLLIFQETGVPVAVGRNRLAALRLVKKHHPDIQWIISDDGLQHYRLPRLKEWIVIAPDLVFGNELLLPAGPLRESIKRLNTADAIIFTGNPTQYLPTKVPQYTLTMKTSGFVNLEGKTVELEPPFYALTAIARPERFFQTLTRLGYTPTAYQSFPDHAPLPSTVAQFAVNGSIVMTMKDAVKITSWPTELKSKVVILRYETTLLPELLDNILNSSFKDNSGPKKCIRQKK</sequence>
<keyword evidence="5 13" id="KW-0444">Lipid biosynthesis</keyword>
<dbReference type="OrthoDB" id="9766423at2"/>
<keyword evidence="9 13" id="KW-0418">Kinase</keyword>
<keyword evidence="10 13" id="KW-0067">ATP-binding</keyword>
<dbReference type="GO" id="GO:0009244">
    <property type="term" value="P:lipopolysaccharide core region biosynthetic process"/>
    <property type="evidence" value="ECO:0007669"/>
    <property type="project" value="TreeGrafter"/>
</dbReference>
<evidence type="ECO:0000256" key="2">
    <source>
        <dbReference type="ARBA" id="ARBA00004870"/>
    </source>
</evidence>
<keyword evidence="8 13" id="KW-0547">Nucleotide-binding</keyword>
<dbReference type="RefSeq" id="WP_072576349.1">
    <property type="nucleotide sequence ID" value="NZ_LWHB01000064.1"/>
</dbReference>
<dbReference type="Proteomes" id="UP000254601">
    <property type="component" value="Unassembled WGS sequence"/>
</dbReference>
<evidence type="ECO:0000256" key="3">
    <source>
        <dbReference type="ARBA" id="ARBA00012071"/>
    </source>
</evidence>
<evidence type="ECO:0000256" key="11">
    <source>
        <dbReference type="ARBA" id="ARBA00023098"/>
    </source>
</evidence>
<feature type="transmembrane region" description="Helical" evidence="14">
    <location>
        <begin position="12"/>
        <end position="28"/>
    </location>
</feature>
<dbReference type="UniPathway" id="UPA00359">
    <property type="reaction ID" value="UER00482"/>
</dbReference>
<dbReference type="GO" id="GO:0005524">
    <property type="term" value="F:ATP binding"/>
    <property type="evidence" value="ECO:0007669"/>
    <property type="project" value="UniProtKB-UniRule"/>
</dbReference>
<dbReference type="AlphaFoldDB" id="A0A380MTG7"/>
<evidence type="ECO:0000256" key="14">
    <source>
        <dbReference type="SAM" id="Phobius"/>
    </source>
</evidence>
<keyword evidence="6 13" id="KW-0441">Lipid A biosynthesis</keyword>
<keyword evidence="14" id="KW-1133">Transmembrane helix</keyword>
<proteinExistence type="inferred from homology"/>
<keyword evidence="16" id="KW-1185">Reference proteome</keyword>
<comment type="catalytic activity">
    <reaction evidence="13">
        <text>a lipid A disaccharide + ATP = a lipid IVA + ADP + H(+)</text>
        <dbReference type="Rhea" id="RHEA:67840"/>
        <dbReference type="ChEBI" id="CHEBI:15378"/>
        <dbReference type="ChEBI" id="CHEBI:30616"/>
        <dbReference type="ChEBI" id="CHEBI:176343"/>
        <dbReference type="ChEBI" id="CHEBI:176425"/>
        <dbReference type="ChEBI" id="CHEBI:456216"/>
        <dbReference type="EC" id="2.7.1.130"/>
    </reaction>
</comment>
<dbReference type="HAMAP" id="MF_00409">
    <property type="entry name" value="LpxK"/>
    <property type="match status" value="1"/>
</dbReference>
<dbReference type="GO" id="GO:0009245">
    <property type="term" value="P:lipid A biosynthetic process"/>
    <property type="evidence" value="ECO:0007669"/>
    <property type="project" value="UniProtKB-UniRule"/>
</dbReference>
<evidence type="ECO:0000256" key="5">
    <source>
        <dbReference type="ARBA" id="ARBA00022516"/>
    </source>
</evidence>
<evidence type="ECO:0000256" key="6">
    <source>
        <dbReference type="ARBA" id="ARBA00022556"/>
    </source>
</evidence>
<evidence type="ECO:0000256" key="7">
    <source>
        <dbReference type="ARBA" id="ARBA00022679"/>
    </source>
</evidence>
<evidence type="ECO:0000256" key="13">
    <source>
        <dbReference type="HAMAP-Rule" id="MF_00409"/>
    </source>
</evidence>
<gene>
    <name evidence="13 15" type="primary">lpxK</name>
    <name evidence="15" type="ORF">NCTC13337_01383</name>
</gene>
<dbReference type="GO" id="GO:0005886">
    <property type="term" value="C:plasma membrane"/>
    <property type="evidence" value="ECO:0007669"/>
    <property type="project" value="TreeGrafter"/>
</dbReference>
<evidence type="ECO:0000256" key="8">
    <source>
        <dbReference type="ARBA" id="ARBA00022741"/>
    </source>
</evidence>
<dbReference type="InterPro" id="IPR027417">
    <property type="entry name" value="P-loop_NTPase"/>
</dbReference>
<feature type="binding site" evidence="13">
    <location>
        <begin position="53"/>
        <end position="60"/>
    </location>
    <ligand>
        <name>ATP</name>
        <dbReference type="ChEBI" id="CHEBI:30616"/>
    </ligand>
</feature>
<name>A0A380MTG7_9GAMM</name>
<dbReference type="GO" id="GO:0009029">
    <property type="term" value="F:lipid-A 4'-kinase activity"/>
    <property type="evidence" value="ECO:0007669"/>
    <property type="project" value="UniProtKB-UniRule"/>
</dbReference>
<keyword evidence="7 13" id="KW-0808">Transferase</keyword>
<reference evidence="15 16" key="1">
    <citation type="submission" date="2018-06" db="EMBL/GenBank/DDBJ databases">
        <authorList>
            <consortium name="Pathogen Informatics"/>
            <person name="Doyle S."/>
        </authorList>
    </citation>
    <scope>NUCLEOTIDE SEQUENCE [LARGE SCALE GENOMIC DNA]</scope>
    <source>
        <strain evidence="15 16">NCTC13337</strain>
    </source>
</reference>
<evidence type="ECO:0000256" key="1">
    <source>
        <dbReference type="ARBA" id="ARBA00002274"/>
    </source>
</evidence>
<dbReference type="InterPro" id="IPR003758">
    <property type="entry name" value="LpxK"/>
</dbReference>
<comment type="function">
    <text evidence="1 13">Transfers the gamma-phosphate of ATP to the 4'-position of a tetraacyldisaccharide 1-phosphate intermediate (termed DS-1-P) to form tetraacyldisaccharide 1,4'-bis-phosphate (lipid IVA).</text>
</comment>
<dbReference type="PANTHER" id="PTHR42724:SF1">
    <property type="entry name" value="TETRAACYLDISACCHARIDE 4'-KINASE, MITOCHONDRIAL-RELATED"/>
    <property type="match status" value="1"/>
</dbReference>
<keyword evidence="14" id="KW-0812">Transmembrane</keyword>
<evidence type="ECO:0000256" key="12">
    <source>
        <dbReference type="ARBA" id="ARBA00029757"/>
    </source>
</evidence>
<evidence type="ECO:0000313" key="15">
    <source>
        <dbReference type="EMBL" id="SUO95484.1"/>
    </source>
</evidence>
<dbReference type="PANTHER" id="PTHR42724">
    <property type="entry name" value="TETRAACYLDISACCHARIDE 4'-KINASE"/>
    <property type="match status" value="1"/>
</dbReference>
<evidence type="ECO:0000313" key="16">
    <source>
        <dbReference type="Proteomes" id="UP000254601"/>
    </source>
</evidence>
<dbReference type="SUPFAM" id="SSF52540">
    <property type="entry name" value="P-loop containing nucleoside triphosphate hydrolases"/>
    <property type="match status" value="1"/>
</dbReference>
<evidence type="ECO:0000256" key="4">
    <source>
        <dbReference type="ARBA" id="ARBA00016436"/>
    </source>
</evidence>
<comment type="pathway">
    <text evidence="2 13">Glycolipid biosynthesis; lipid IV(A) biosynthesis; lipid IV(A) from (3R)-3-hydroxytetradecanoyl-[acyl-carrier-protein] and UDP-N-acetyl-alpha-D-glucosamine: step 6/6.</text>
</comment>
<protein>
    <recommendedName>
        <fullName evidence="4 13">Tetraacyldisaccharide 4'-kinase</fullName>
        <ecNumber evidence="3 13">2.7.1.130</ecNumber>
    </recommendedName>
    <alternativeName>
        <fullName evidence="12 13">Lipid A 4'-kinase</fullName>
    </alternativeName>
</protein>
<comment type="similarity">
    <text evidence="13">Belongs to the LpxK family.</text>
</comment>
<keyword evidence="14" id="KW-0472">Membrane</keyword>
<organism evidence="15 16">
    <name type="scientific">Suttonella ornithocola</name>
    <dbReference type="NCBI Taxonomy" id="279832"/>
    <lineage>
        <taxon>Bacteria</taxon>
        <taxon>Pseudomonadati</taxon>
        <taxon>Pseudomonadota</taxon>
        <taxon>Gammaproteobacteria</taxon>
        <taxon>Cardiobacteriales</taxon>
        <taxon>Cardiobacteriaceae</taxon>
        <taxon>Suttonella</taxon>
    </lineage>
</organism>
<accession>A0A380MTG7</accession>
<dbReference type="EMBL" id="UHIC01000001">
    <property type="protein sequence ID" value="SUO95484.1"/>
    <property type="molecule type" value="Genomic_DNA"/>
</dbReference>
<evidence type="ECO:0000256" key="9">
    <source>
        <dbReference type="ARBA" id="ARBA00022777"/>
    </source>
</evidence>
<dbReference type="NCBIfam" id="TIGR00682">
    <property type="entry name" value="lpxK"/>
    <property type="match status" value="1"/>
</dbReference>
<dbReference type="EC" id="2.7.1.130" evidence="3 13"/>
<evidence type="ECO:0000256" key="10">
    <source>
        <dbReference type="ARBA" id="ARBA00022840"/>
    </source>
</evidence>